<dbReference type="Gene3D" id="1.10.3300.10">
    <property type="entry name" value="Jann2411-like domain"/>
    <property type="match status" value="1"/>
</dbReference>
<dbReference type="PANTHER" id="PTHR35525:SF3">
    <property type="entry name" value="BLL6575 PROTEIN"/>
    <property type="match status" value="1"/>
</dbReference>
<dbReference type="InterPro" id="IPR023286">
    <property type="entry name" value="ABATE_dom_sf"/>
</dbReference>
<dbReference type="PANTHER" id="PTHR35525">
    <property type="entry name" value="BLL6575 PROTEIN"/>
    <property type="match status" value="1"/>
</dbReference>
<dbReference type="AlphaFoldDB" id="A0A0S4QWK5"/>
<gene>
    <name evidence="2" type="ORF">Ga0074812_13367</name>
</gene>
<evidence type="ECO:0000313" key="3">
    <source>
        <dbReference type="Proteomes" id="UP000198802"/>
    </source>
</evidence>
<dbReference type="InterPro" id="IPR021005">
    <property type="entry name" value="Znf_CGNR"/>
</dbReference>
<evidence type="ECO:0000313" key="2">
    <source>
        <dbReference type="EMBL" id="CUU59943.1"/>
    </source>
</evidence>
<protein>
    <submittedName>
        <fullName evidence="2">CGNR zinc finger domain-containing protein</fullName>
    </submittedName>
</protein>
<evidence type="ECO:0000259" key="1">
    <source>
        <dbReference type="Pfam" id="PF11706"/>
    </source>
</evidence>
<sequence>MQFNHYSMHGAHLAADLANLERNAPAHLVRAVLRGHAVVEAELDNDAARTDLLRWADRLDACFGLPADHRLHDLVNDLLAEATGSPYISAHDGRPHLHYRLPDSGVVARIKAITSAGLAQVICGGGAGRLGRCERARCEMAFVDVSRNGRRSYCSVRCANTAAVARHRATAAEMADPASLRGVRSHRQSSLP</sequence>
<name>A0A0S4QWK5_9ACTN</name>
<keyword evidence="3" id="KW-1185">Reference proteome</keyword>
<dbReference type="EMBL" id="FAOZ01000033">
    <property type="protein sequence ID" value="CUU59943.1"/>
    <property type="molecule type" value="Genomic_DNA"/>
</dbReference>
<dbReference type="Pfam" id="PF11706">
    <property type="entry name" value="zf-CGNR"/>
    <property type="match status" value="1"/>
</dbReference>
<accession>A0A0S4QWK5</accession>
<organism evidence="2 3">
    <name type="scientific">Parafrankia irregularis</name>
    <dbReference type="NCBI Taxonomy" id="795642"/>
    <lineage>
        <taxon>Bacteria</taxon>
        <taxon>Bacillati</taxon>
        <taxon>Actinomycetota</taxon>
        <taxon>Actinomycetes</taxon>
        <taxon>Frankiales</taxon>
        <taxon>Frankiaceae</taxon>
        <taxon>Parafrankia</taxon>
    </lineage>
</organism>
<proteinExistence type="predicted"/>
<feature type="domain" description="Zinc finger CGNR" evidence="1">
    <location>
        <begin position="129"/>
        <end position="169"/>
    </location>
</feature>
<dbReference type="InterPro" id="IPR010852">
    <property type="entry name" value="ABATE"/>
</dbReference>
<dbReference type="SUPFAM" id="SSF160904">
    <property type="entry name" value="Jann2411-like"/>
    <property type="match status" value="1"/>
</dbReference>
<reference evidence="3" key="1">
    <citation type="submission" date="2015-11" db="EMBL/GenBank/DDBJ databases">
        <authorList>
            <person name="Varghese N."/>
        </authorList>
    </citation>
    <scope>NUCLEOTIDE SEQUENCE [LARGE SCALE GENOMIC DNA]</scope>
    <source>
        <strain evidence="3">DSM 45899</strain>
    </source>
</reference>
<dbReference type="Proteomes" id="UP000198802">
    <property type="component" value="Unassembled WGS sequence"/>
</dbReference>